<evidence type="ECO:0000313" key="1">
    <source>
        <dbReference type="EMBL" id="KAJ1894690.1"/>
    </source>
</evidence>
<name>A0ACC1IHZ8_9FUNG</name>
<dbReference type="EMBL" id="JANBPG010000660">
    <property type="protein sequence ID" value="KAJ1894690.1"/>
    <property type="molecule type" value="Genomic_DNA"/>
</dbReference>
<sequence length="423" mass="46900">MSVVSSTEHWSFENLTQSIDSGYPLLSSTNNQTLKQQQQQNHNPPLSLVISLELQNTHGNTILYRSPSTSSSHALQFQRKQQAQRPNSYSSETFSIHTYLQQQQHQHPAIYAQKQHSVAMFATAEANRQQYRNVSSSTSVNCPIPSQSSGDYSELTPRSSVYSENAIFAGIPSASPTAPAAVAVAQARQLDGSREKMHRPSMSEGVRPQSIVALSSASAQRGTPAPNTAAVSLSGQQHWSPQPKFYPTRGSSLGVSPSSELPAAHNDGRGNSNTFTVDTLSRKSYALPETSDSTPQNALEYSQWQRIRIERDYSMGVSRQFTVKVPDQLVGKIDERRFKKFVRRVNKMLAEAEGATVRNVLEGCLAFATLYLSTLVIKPHFRKTIDRISALVRRENEVLFRPAGFLAIDPKQTAYMFIEIVPL</sequence>
<evidence type="ECO:0000313" key="2">
    <source>
        <dbReference type="Proteomes" id="UP001150581"/>
    </source>
</evidence>
<dbReference type="Proteomes" id="UP001150581">
    <property type="component" value="Unassembled WGS sequence"/>
</dbReference>
<protein>
    <submittedName>
        <fullName evidence="1">Golgin sub A member 7</fullName>
    </submittedName>
</protein>
<keyword evidence="2" id="KW-1185">Reference proteome</keyword>
<organism evidence="1 2">
    <name type="scientific">Kickxella alabastrina</name>
    <dbReference type="NCBI Taxonomy" id="61397"/>
    <lineage>
        <taxon>Eukaryota</taxon>
        <taxon>Fungi</taxon>
        <taxon>Fungi incertae sedis</taxon>
        <taxon>Zoopagomycota</taxon>
        <taxon>Kickxellomycotina</taxon>
        <taxon>Kickxellomycetes</taxon>
        <taxon>Kickxellales</taxon>
        <taxon>Kickxellaceae</taxon>
        <taxon>Kickxella</taxon>
    </lineage>
</organism>
<proteinExistence type="predicted"/>
<accession>A0ACC1IHZ8</accession>
<gene>
    <name evidence="1" type="primary">GOLGA7_2</name>
    <name evidence="1" type="ORF">LPJ66_005034</name>
</gene>
<comment type="caution">
    <text evidence="1">The sequence shown here is derived from an EMBL/GenBank/DDBJ whole genome shotgun (WGS) entry which is preliminary data.</text>
</comment>
<reference evidence="1" key="1">
    <citation type="submission" date="2022-07" db="EMBL/GenBank/DDBJ databases">
        <title>Phylogenomic reconstructions and comparative analyses of Kickxellomycotina fungi.</title>
        <authorList>
            <person name="Reynolds N.K."/>
            <person name="Stajich J.E."/>
            <person name="Barry K."/>
            <person name="Grigoriev I.V."/>
            <person name="Crous P."/>
            <person name="Smith M.E."/>
        </authorList>
    </citation>
    <scope>NUCLEOTIDE SEQUENCE</scope>
    <source>
        <strain evidence="1">Benny 63K</strain>
    </source>
</reference>